<dbReference type="Proteomes" id="UP001165960">
    <property type="component" value="Unassembled WGS sequence"/>
</dbReference>
<organism evidence="1 2">
    <name type="scientific">Entomophthora muscae</name>
    <dbReference type="NCBI Taxonomy" id="34485"/>
    <lineage>
        <taxon>Eukaryota</taxon>
        <taxon>Fungi</taxon>
        <taxon>Fungi incertae sedis</taxon>
        <taxon>Zoopagomycota</taxon>
        <taxon>Entomophthoromycotina</taxon>
        <taxon>Entomophthoromycetes</taxon>
        <taxon>Entomophthorales</taxon>
        <taxon>Entomophthoraceae</taxon>
        <taxon>Entomophthora</taxon>
    </lineage>
</organism>
<gene>
    <name evidence="1" type="primary">SEC10_3</name>
    <name evidence="1" type="ORF">DSO57_1037018</name>
</gene>
<evidence type="ECO:0000313" key="1">
    <source>
        <dbReference type="EMBL" id="KAJ9075348.1"/>
    </source>
</evidence>
<sequence length="881" mass="98047">MRGPAIHGLDRDVSDKLTLEYFYTEVDSKQFIDGLSSSIVAEARNDETNKEFVAKPFIRSFEYALENLQRLRLSVCGRIKELEGTAAEVDAEQAARMKGLTSSFNEVQDAARELEGRIGEVGNTAVQIGQQLETLDRQLQRASQARDLVRYFLEFTQQGHCASLEDLRSMQGPEGQYKAAIIARKLSNLAKELDLPDIEKTRVSIEKYSENLEKDLLETFDQAYTQGDIATMARCSKTLLDFNGGNSCVQTYINQHEFFMSQRKMRESSAELAKTTFEASRSGFSDLNEPPPPPDPWMVKLYGEVRVVVAKEWDVISKVFPNSLLVIRQFLERIFGQSIEYYLEGLLEKAERQSPLAYLRTLASTHSCTANLVADLQQFDRQFIYPVMRRKALTNAKAESSTNGTDFATQDRGCTAVSSTVERCLEDFFAHIRYLDREITFLQAALAGVVDPYIAVKVKPVDPKLVPKRSMFTRLAMATDMITSNSTSPIGSPFASAPPSPSLAPEEPTPPLSTIVISILCIHGEAMGRCAELSPPSDISNHASRLFNVLVDILGERLLDRILQRVLSDIQQRESRPLDADEVARTFQTVAAIHQVMELIQNHFQFAVLPLVSASPPAYRELVLKKNSLLANLETLINKMLQIEISSILKCVGQILATQPRTTFKIKDDDVDFAVLSMATETCTRCIEVLRKVLNAAQEHFTNENLTSLVMEIGISLHSLLLDHFKKFTVSLSGGLLLFQDISQYQAMIRDLRVEELTSRFEVLKEIADLLCMPNPASIPSLLRGGTLASLEINAIYPYLRCREDFISADIPRLLGIRPDFTSATPSQATEDSHSSFPTATTATALHPTTPATTNSGLASTASSSENVLSMHSSPSLNPRR</sequence>
<reference evidence="1" key="1">
    <citation type="submission" date="2022-04" db="EMBL/GenBank/DDBJ databases">
        <title>Genome of the entomopathogenic fungus Entomophthora muscae.</title>
        <authorList>
            <person name="Elya C."/>
            <person name="Lovett B.R."/>
            <person name="Lee E."/>
            <person name="Macias A.M."/>
            <person name="Hajek A.E."/>
            <person name="De Bivort B.L."/>
            <person name="Kasson M.T."/>
            <person name="De Fine Licht H.H."/>
            <person name="Stajich J.E."/>
        </authorList>
    </citation>
    <scope>NUCLEOTIDE SEQUENCE</scope>
    <source>
        <strain evidence="1">Berkeley</strain>
    </source>
</reference>
<keyword evidence="2" id="KW-1185">Reference proteome</keyword>
<comment type="caution">
    <text evidence="1">The sequence shown here is derived from an EMBL/GenBank/DDBJ whole genome shotgun (WGS) entry which is preliminary data.</text>
</comment>
<dbReference type="EMBL" id="QTSX02002508">
    <property type="protein sequence ID" value="KAJ9075348.1"/>
    <property type="molecule type" value="Genomic_DNA"/>
</dbReference>
<accession>A0ACC2TLC4</accession>
<evidence type="ECO:0000313" key="2">
    <source>
        <dbReference type="Proteomes" id="UP001165960"/>
    </source>
</evidence>
<proteinExistence type="predicted"/>
<name>A0ACC2TLC4_9FUNG</name>
<protein>
    <submittedName>
        <fullName evidence="1">Exocyst complex component 5</fullName>
    </submittedName>
</protein>